<gene>
    <name evidence="4" type="ORF">H8S02_02335</name>
</gene>
<reference evidence="4 5" key="1">
    <citation type="submission" date="2020-08" db="EMBL/GenBank/DDBJ databases">
        <title>Genome public.</title>
        <authorList>
            <person name="Liu C."/>
            <person name="Sun Q."/>
        </authorList>
    </citation>
    <scope>NUCLEOTIDE SEQUENCE [LARGE SCALE GENOMIC DNA]</scope>
    <source>
        <strain evidence="4 5">M2</strain>
    </source>
</reference>
<dbReference type="InterPro" id="IPR051257">
    <property type="entry name" value="Diverse_CBS-Domain"/>
</dbReference>
<keyword evidence="5" id="KW-1185">Reference proteome</keyword>
<evidence type="ECO:0000256" key="1">
    <source>
        <dbReference type="ARBA" id="ARBA00023122"/>
    </source>
</evidence>
<organism evidence="4 5">
    <name type="scientific">Agathobaculum hominis</name>
    <dbReference type="NCBI Taxonomy" id="2763014"/>
    <lineage>
        <taxon>Bacteria</taxon>
        <taxon>Bacillati</taxon>
        <taxon>Bacillota</taxon>
        <taxon>Clostridia</taxon>
        <taxon>Eubacteriales</taxon>
        <taxon>Butyricicoccaceae</taxon>
        <taxon>Agathobaculum</taxon>
    </lineage>
</organism>
<keyword evidence="1 2" id="KW-0129">CBS domain</keyword>
<dbReference type="RefSeq" id="WP_186969110.1">
    <property type="nucleotide sequence ID" value="NZ_JACOPK010000002.1"/>
</dbReference>
<dbReference type="SUPFAM" id="SSF54631">
    <property type="entry name" value="CBS-domain pair"/>
    <property type="match status" value="1"/>
</dbReference>
<dbReference type="Proteomes" id="UP000641741">
    <property type="component" value="Unassembled WGS sequence"/>
</dbReference>
<dbReference type="EMBL" id="JACOPK010000002">
    <property type="protein sequence ID" value="MBC5694788.1"/>
    <property type="molecule type" value="Genomic_DNA"/>
</dbReference>
<feature type="domain" description="CBS" evidence="3">
    <location>
        <begin position="7"/>
        <end position="65"/>
    </location>
</feature>
<comment type="caution">
    <text evidence="4">The sequence shown here is derived from an EMBL/GenBank/DDBJ whole genome shotgun (WGS) entry which is preliminary data.</text>
</comment>
<dbReference type="Pfam" id="PF00571">
    <property type="entry name" value="CBS"/>
    <property type="match status" value="2"/>
</dbReference>
<dbReference type="PANTHER" id="PTHR43080:SF26">
    <property type="entry name" value="REGULATORY PROTEIN"/>
    <property type="match status" value="1"/>
</dbReference>
<dbReference type="PANTHER" id="PTHR43080">
    <property type="entry name" value="CBS DOMAIN-CONTAINING PROTEIN CBSX3, MITOCHONDRIAL"/>
    <property type="match status" value="1"/>
</dbReference>
<dbReference type="Gene3D" id="3.10.580.10">
    <property type="entry name" value="CBS-domain"/>
    <property type="match status" value="1"/>
</dbReference>
<dbReference type="SMART" id="SM00116">
    <property type="entry name" value="CBS"/>
    <property type="match status" value="2"/>
</dbReference>
<sequence>MNVSFFLKPKAEVVYVYDTDPVRTALDRMFESGFTAIPVLSAKGRYVGTITEGDFLRLLLGHTPEQAGNMLLSEVTRRIHHRSVTIDTRIEDLVELVAGQNFVPVTDGRGMLCGIVTRRDVICQLSERCKALEILKDEQ</sequence>
<evidence type="ECO:0000313" key="4">
    <source>
        <dbReference type="EMBL" id="MBC5694788.1"/>
    </source>
</evidence>
<evidence type="ECO:0000259" key="3">
    <source>
        <dbReference type="PROSITE" id="PS51371"/>
    </source>
</evidence>
<evidence type="ECO:0000256" key="2">
    <source>
        <dbReference type="PROSITE-ProRule" id="PRU00703"/>
    </source>
</evidence>
<name>A0ABR7GKH6_9FIRM</name>
<dbReference type="PROSITE" id="PS51371">
    <property type="entry name" value="CBS"/>
    <property type="match status" value="1"/>
</dbReference>
<evidence type="ECO:0000313" key="5">
    <source>
        <dbReference type="Proteomes" id="UP000641741"/>
    </source>
</evidence>
<dbReference type="InterPro" id="IPR046342">
    <property type="entry name" value="CBS_dom_sf"/>
</dbReference>
<protein>
    <submittedName>
        <fullName evidence="4">CBS domain-containing protein</fullName>
    </submittedName>
</protein>
<proteinExistence type="predicted"/>
<accession>A0ABR7GKH6</accession>
<dbReference type="InterPro" id="IPR000644">
    <property type="entry name" value="CBS_dom"/>
</dbReference>